<dbReference type="PANTHER" id="PTHR45138:SF9">
    <property type="entry name" value="DIGUANYLATE CYCLASE DGCM-RELATED"/>
    <property type="match status" value="1"/>
</dbReference>
<dbReference type="PANTHER" id="PTHR45138">
    <property type="entry name" value="REGULATORY COMPONENTS OF SENSORY TRANSDUCTION SYSTEM"/>
    <property type="match status" value="1"/>
</dbReference>
<organism evidence="6 7">
    <name type="scientific">Arenimonas fontis</name>
    <dbReference type="NCBI Taxonomy" id="2608255"/>
    <lineage>
        <taxon>Bacteria</taxon>
        <taxon>Pseudomonadati</taxon>
        <taxon>Pseudomonadota</taxon>
        <taxon>Gammaproteobacteria</taxon>
        <taxon>Lysobacterales</taxon>
        <taxon>Lysobacteraceae</taxon>
        <taxon>Arenimonas</taxon>
    </lineage>
</organism>
<dbReference type="NCBIfam" id="TIGR00254">
    <property type="entry name" value="GGDEF"/>
    <property type="match status" value="1"/>
</dbReference>
<dbReference type="FunFam" id="3.30.70.270:FF:000001">
    <property type="entry name" value="Diguanylate cyclase domain protein"/>
    <property type="match status" value="1"/>
</dbReference>
<dbReference type="Gene3D" id="3.30.70.270">
    <property type="match status" value="1"/>
</dbReference>
<dbReference type="InterPro" id="IPR043128">
    <property type="entry name" value="Rev_trsase/Diguanyl_cyclase"/>
</dbReference>
<sequence length="1023" mass="114196">MPTEPDVAALRTVLTSVLTLALLAAAGPAPALDPDKAFHHYVRNRWSIEEGLPQISALTIAQDRLGYLWVGTQAGLARFDGVRFLTYNPENTPGLAGIWIHALHVDADNRVWIATYRGLSVYEDGRFETVAVEGRDGTPMDTRALAVLADGRLAVAGQEGVYVVEGDAGKRRLRLLHPLPRPAYSLLQRGDGLWVGSLGQAYRIEGQWVGVLPLPENAGDAVVTQLAEAQGRVWAGTSAGLFHREGNAWKRHESGEPLARAPIEDIFEDGDGNLWVAMTSGLARLQAGRLRELVGDQDPAASAVRAIFEDREGNLWLGGQWEGITRLWNGWTRRYSTRDGLQHPMLWSVARGPDGRLWVGTNDGLAVMEGGRFREVVAGEDLPHPNAYTLLIEDEVVWIGTRRGAVRLRGDRLERTPELAPLGGLQVNGIVRDRLNRLWFMTSGGLFQWSADGMRHYDSRHGLRSPFVRLMHETRSGRLLLGTQTGLYEMNEGQLLPLGEDKGLQANLDITAIHELPDGRLVVGTLSEELYLFDGARWHRFGKDSGLPVNSPFFISHSPDGWLWVAGIRGIYRVPLDDLTDMAAGRREQVRGQMLLNERGDRRGGQQGFCCNGAGNAKGLHLGDELWLPTRDGLVAMSTRDIHTNAVPPRTVVERVRVGDRWRLADPREDWQLPLGQRDLAFEFTVLSLQEPRSVEMRYRLVGYDEDWRELEDPTRRQAGYTNLPPGAYVFEVIGANNAGVWADSPAQIGFVIPPYFHETGLFRLLLAALLASLVYAGYRRQREALEKLVRQRTDALQAANLRLEEASQTDPLTGLRNRRYLTNQIPADIAFYEREVLRREPDEVMLFALVDIDHFKAVNDTHGHHAGDRVLQQFAQVLSSLVRSGDYIARWGGEEFLVVFRPMPGRHLPVLGERIRTAIANHRFEIGLPEPLRLTCSIGLVECPLFRESRGSLGWEQMVELADRALYYVKTHGRNGWAAYRPLPGSSPEVLMQALRGDHERLLESGRMRLLSSGAPGERAEA</sequence>
<comment type="cofactor">
    <cofactor evidence="1">
        <name>Mg(2+)</name>
        <dbReference type="ChEBI" id="CHEBI:18420"/>
    </cofactor>
</comment>
<feature type="signal peptide" evidence="4">
    <location>
        <begin position="1"/>
        <end position="31"/>
    </location>
</feature>
<feature type="chain" id="PRO_5022934797" description="diguanylate cyclase" evidence="4">
    <location>
        <begin position="32"/>
        <end position="1023"/>
    </location>
</feature>
<dbReference type="SUPFAM" id="SSF55073">
    <property type="entry name" value="Nucleotide cyclase"/>
    <property type="match status" value="1"/>
</dbReference>
<proteinExistence type="predicted"/>
<dbReference type="Pfam" id="PF07494">
    <property type="entry name" value="Reg_prop"/>
    <property type="match status" value="1"/>
</dbReference>
<accession>A0A5B2ZB56</accession>
<dbReference type="InterPro" id="IPR013783">
    <property type="entry name" value="Ig-like_fold"/>
</dbReference>
<protein>
    <recommendedName>
        <fullName evidence="2">diguanylate cyclase</fullName>
        <ecNumber evidence="2">2.7.7.65</ecNumber>
    </recommendedName>
</protein>
<dbReference type="SMART" id="SM00267">
    <property type="entry name" value="GGDEF"/>
    <property type="match status" value="1"/>
</dbReference>
<comment type="caution">
    <text evidence="6">The sequence shown here is derived from an EMBL/GenBank/DDBJ whole genome shotgun (WGS) entry which is preliminary data.</text>
</comment>
<dbReference type="Pfam" id="PF00990">
    <property type="entry name" value="GGDEF"/>
    <property type="match status" value="1"/>
</dbReference>
<keyword evidence="4" id="KW-0732">Signal</keyword>
<dbReference type="InterPro" id="IPR015943">
    <property type="entry name" value="WD40/YVTN_repeat-like_dom_sf"/>
</dbReference>
<dbReference type="InterPro" id="IPR011110">
    <property type="entry name" value="Reg_prop"/>
</dbReference>
<evidence type="ECO:0000256" key="4">
    <source>
        <dbReference type="SAM" id="SignalP"/>
    </source>
</evidence>
<feature type="domain" description="GGDEF" evidence="5">
    <location>
        <begin position="844"/>
        <end position="983"/>
    </location>
</feature>
<evidence type="ECO:0000256" key="3">
    <source>
        <dbReference type="ARBA" id="ARBA00034247"/>
    </source>
</evidence>
<keyword evidence="7" id="KW-1185">Reference proteome</keyword>
<evidence type="ECO:0000256" key="2">
    <source>
        <dbReference type="ARBA" id="ARBA00012528"/>
    </source>
</evidence>
<dbReference type="Proteomes" id="UP000322165">
    <property type="component" value="Unassembled WGS sequence"/>
</dbReference>
<name>A0A5B2ZB56_9GAMM</name>
<reference evidence="6 7" key="2">
    <citation type="submission" date="2019-09" db="EMBL/GenBank/DDBJ databases">
        <authorList>
            <person name="Mazur A."/>
        </authorList>
    </citation>
    <scope>NUCLEOTIDE SEQUENCE [LARGE SCALE GENOMIC DNA]</scope>
    <source>
        <strain evidence="6 7">3729k</strain>
    </source>
</reference>
<evidence type="ECO:0000313" key="7">
    <source>
        <dbReference type="Proteomes" id="UP000322165"/>
    </source>
</evidence>
<dbReference type="InterPro" id="IPR000160">
    <property type="entry name" value="GGDEF_dom"/>
</dbReference>
<evidence type="ECO:0000313" key="6">
    <source>
        <dbReference type="EMBL" id="KAA2285185.1"/>
    </source>
</evidence>
<dbReference type="EC" id="2.7.7.65" evidence="2"/>
<dbReference type="PROSITE" id="PS50887">
    <property type="entry name" value="GGDEF"/>
    <property type="match status" value="1"/>
</dbReference>
<reference evidence="6 7" key="1">
    <citation type="submission" date="2019-09" db="EMBL/GenBank/DDBJ databases">
        <title>Arenimonas chukotkensis sp. nov., a bacterium isolated from Chukotka hot spring, Arctic region, Russia.</title>
        <authorList>
            <person name="Zayulina K.S."/>
            <person name="Prokofeva M.I."/>
            <person name="Elcheninov A.G."/>
            <person name="Novikov A."/>
            <person name="Kochetkova T.V."/>
            <person name="Kublanov I.V."/>
        </authorList>
    </citation>
    <scope>NUCLEOTIDE SEQUENCE [LARGE SCALE GENOMIC DNA]</scope>
    <source>
        <strain evidence="6 7">3729k</strain>
    </source>
</reference>
<dbReference type="GO" id="GO:0052621">
    <property type="term" value="F:diguanylate cyclase activity"/>
    <property type="evidence" value="ECO:0007669"/>
    <property type="project" value="UniProtKB-EC"/>
</dbReference>
<dbReference type="Gene3D" id="2.130.10.10">
    <property type="entry name" value="YVTN repeat-like/Quinoprotein amine dehydrogenase"/>
    <property type="match status" value="2"/>
</dbReference>
<dbReference type="SUPFAM" id="SSF63829">
    <property type="entry name" value="Calcium-dependent phosphotriesterase"/>
    <property type="match status" value="1"/>
</dbReference>
<dbReference type="InterPro" id="IPR011123">
    <property type="entry name" value="Y_Y_Y"/>
</dbReference>
<gene>
    <name evidence="6" type="ORF">F0415_04490</name>
</gene>
<evidence type="ECO:0000259" key="5">
    <source>
        <dbReference type="PROSITE" id="PS50887"/>
    </source>
</evidence>
<dbReference type="SUPFAM" id="SSF101898">
    <property type="entry name" value="NHL repeat"/>
    <property type="match status" value="1"/>
</dbReference>
<dbReference type="AlphaFoldDB" id="A0A5B2ZB56"/>
<dbReference type="InterPro" id="IPR050469">
    <property type="entry name" value="Diguanylate_Cyclase"/>
</dbReference>
<dbReference type="EMBL" id="VUOD01000003">
    <property type="protein sequence ID" value="KAA2285185.1"/>
    <property type="molecule type" value="Genomic_DNA"/>
</dbReference>
<dbReference type="InterPro" id="IPR029787">
    <property type="entry name" value="Nucleotide_cyclase"/>
</dbReference>
<dbReference type="Gene3D" id="2.60.40.10">
    <property type="entry name" value="Immunoglobulins"/>
    <property type="match status" value="1"/>
</dbReference>
<dbReference type="CDD" id="cd01949">
    <property type="entry name" value="GGDEF"/>
    <property type="match status" value="1"/>
</dbReference>
<evidence type="ECO:0000256" key="1">
    <source>
        <dbReference type="ARBA" id="ARBA00001946"/>
    </source>
</evidence>
<comment type="catalytic activity">
    <reaction evidence="3">
        <text>2 GTP = 3',3'-c-di-GMP + 2 diphosphate</text>
        <dbReference type="Rhea" id="RHEA:24898"/>
        <dbReference type="ChEBI" id="CHEBI:33019"/>
        <dbReference type="ChEBI" id="CHEBI:37565"/>
        <dbReference type="ChEBI" id="CHEBI:58805"/>
        <dbReference type="EC" id="2.7.7.65"/>
    </reaction>
</comment>
<dbReference type="Pfam" id="PF07495">
    <property type="entry name" value="Y_Y_Y"/>
    <property type="match status" value="1"/>
</dbReference>